<keyword evidence="3" id="KW-1185">Reference proteome</keyword>
<dbReference type="AlphaFoldDB" id="A0A6C2U2M4"/>
<dbReference type="EMBL" id="CAAHFG010000001">
    <property type="protein sequence ID" value="VGO14230.1"/>
    <property type="molecule type" value="Genomic_DNA"/>
</dbReference>
<accession>A0A6C2U2M4</accession>
<protein>
    <submittedName>
        <fullName evidence="2">Uncharacterized protein</fullName>
    </submittedName>
</protein>
<evidence type="ECO:0000256" key="1">
    <source>
        <dbReference type="SAM" id="MobiDB-lite"/>
    </source>
</evidence>
<proteinExistence type="predicted"/>
<evidence type="ECO:0000313" key="2">
    <source>
        <dbReference type="EMBL" id="VGO14230.1"/>
    </source>
</evidence>
<dbReference type="Proteomes" id="UP000366872">
    <property type="component" value="Unassembled WGS sequence"/>
</dbReference>
<name>A0A6C2U2M4_PONDE</name>
<reference evidence="2 3" key="1">
    <citation type="submission" date="2019-04" db="EMBL/GenBank/DDBJ databases">
        <authorList>
            <person name="Van Vliet M D."/>
        </authorList>
    </citation>
    <scope>NUCLEOTIDE SEQUENCE [LARGE SCALE GENOMIC DNA]</scope>
    <source>
        <strain evidence="2 3">F1</strain>
    </source>
</reference>
<sequence>MKHEVRLVRSAGSEAATNESEHPKHSLLFMNSLLENLCY</sequence>
<organism evidence="2 3">
    <name type="scientific">Pontiella desulfatans</name>
    <dbReference type="NCBI Taxonomy" id="2750659"/>
    <lineage>
        <taxon>Bacteria</taxon>
        <taxon>Pseudomonadati</taxon>
        <taxon>Kiritimatiellota</taxon>
        <taxon>Kiritimatiellia</taxon>
        <taxon>Kiritimatiellales</taxon>
        <taxon>Pontiellaceae</taxon>
        <taxon>Pontiella</taxon>
    </lineage>
</organism>
<evidence type="ECO:0000313" key="3">
    <source>
        <dbReference type="Proteomes" id="UP000366872"/>
    </source>
</evidence>
<gene>
    <name evidence="2" type="ORF">PDESU_02789</name>
</gene>
<feature type="region of interest" description="Disordered" evidence="1">
    <location>
        <begin position="1"/>
        <end position="22"/>
    </location>
</feature>